<evidence type="ECO:0000313" key="2">
    <source>
        <dbReference type="EMBL" id="KPA78786.1"/>
    </source>
</evidence>
<proteinExistence type="predicted"/>
<comment type="caution">
    <text evidence="2">The sequence shown here is derived from an EMBL/GenBank/DDBJ whole genome shotgun (WGS) entry which is preliminary data.</text>
</comment>
<gene>
    <name evidence="2" type="ORF">ABB37_05887</name>
</gene>
<feature type="region of interest" description="Disordered" evidence="1">
    <location>
        <begin position="108"/>
        <end position="146"/>
    </location>
</feature>
<organism evidence="2 3">
    <name type="scientific">Leptomonas pyrrhocoris</name>
    <name type="common">Firebug parasite</name>
    <dbReference type="NCBI Taxonomy" id="157538"/>
    <lineage>
        <taxon>Eukaryota</taxon>
        <taxon>Discoba</taxon>
        <taxon>Euglenozoa</taxon>
        <taxon>Kinetoplastea</taxon>
        <taxon>Metakinetoplastina</taxon>
        <taxon>Trypanosomatida</taxon>
        <taxon>Trypanosomatidae</taxon>
        <taxon>Leishmaniinae</taxon>
        <taxon>Leptomonas</taxon>
    </lineage>
</organism>
<dbReference type="RefSeq" id="XP_015657225.1">
    <property type="nucleotide sequence ID" value="XM_015804091.1"/>
</dbReference>
<feature type="region of interest" description="Disordered" evidence="1">
    <location>
        <begin position="342"/>
        <end position="361"/>
    </location>
</feature>
<sequence>MSYVPIDSFFDLMCGAATSTPSSAVSGPLCTASSAATSAAWELSPFFTLLTERHVAVEWCQVWAANLLLTFSIAVVVFFRIWRTCGNLPPSDTFYEPALGRVLQAFTQPNNGEEARDTRPSPSHTWNPSRSCVRGSRVPPLRGRGSTPADVLPCDPCYSSYLSADPSSAAAASPMPTFEYAAAGEDDVDVFDACAAGNNKKTRLERLWHVVSACGALRALLEPQRMANERLHAFLCGCAAAWQLLWMPFSVLPSFSSFHSGGQQSLTKRLWPHCHPPSRECDHRPPHRVEEDAWTQELLDLSDDDQEDLLAEQEELWGIIEGIERRRRALTGRNLFRQPLPSRSQRRLARMSASSAALNPPQGAAPASSAVAVIPILAAGVPLRFSVDRKARPVLVDRQGRWIPVAVIDEDGEYYNYNTDQVLPQS</sequence>
<feature type="compositionally biased region" description="Polar residues" evidence="1">
    <location>
        <begin position="120"/>
        <end position="130"/>
    </location>
</feature>
<dbReference type="Proteomes" id="UP000037923">
    <property type="component" value="Unassembled WGS sequence"/>
</dbReference>
<dbReference type="EMBL" id="LGTL01000012">
    <property type="protein sequence ID" value="KPA78786.1"/>
    <property type="molecule type" value="Genomic_DNA"/>
</dbReference>
<evidence type="ECO:0000313" key="3">
    <source>
        <dbReference type="Proteomes" id="UP000037923"/>
    </source>
</evidence>
<protein>
    <submittedName>
        <fullName evidence="2">Uncharacterized protein</fullName>
    </submittedName>
</protein>
<dbReference type="OrthoDB" id="10616705at2759"/>
<name>A0A0M9FZ16_LEPPY</name>
<accession>A0A0M9FZ16</accession>
<dbReference type="OMA" id="QEELWGI"/>
<reference evidence="2 3" key="1">
    <citation type="submission" date="2015-07" db="EMBL/GenBank/DDBJ databases">
        <title>High-quality genome of monoxenous trypanosomatid Leptomonas pyrrhocoris.</title>
        <authorList>
            <person name="Flegontov P."/>
            <person name="Butenko A."/>
            <person name="Firsov S."/>
            <person name="Vlcek C."/>
            <person name="Logacheva M.D."/>
            <person name="Field M."/>
            <person name="Filatov D."/>
            <person name="Flegontova O."/>
            <person name="Gerasimov E."/>
            <person name="Jackson A.P."/>
            <person name="Kelly S."/>
            <person name="Opperdoes F."/>
            <person name="O'Reilly A."/>
            <person name="Votypka J."/>
            <person name="Yurchenko V."/>
            <person name="Lukes J."/>
        </authorList>
    </citation>
    <scope>NUCLEOTIDE SEQUENCE [LARGE SCALE GENOMIC DNA]</scope>
    <source>
        <strain evidence="2">H10</strain>
    </source>
</reference>
<dbReference type="AlphaFoldDB" id="A0A0M9FZ16"/>
<dbReference type="VEuPathDB" id="TriTrypDB:LpyrH10_12_0650"/>
<dbReference type="GeneID" id="26906177"/>
<evidence type="ECO:0000256" key="1">
    <source>
        <dbReference type="SAM" id="MobiDB-lite"/>
    </source>
</evidence>
<keyword evidence="3" id="KW-1185">Reference proteome</keyword>